<dbReference type="Proteomes" id="UP000548476">
    <property type="component" value="Unassembled WGS sequence"/>
</dbReference>
<evidence type="ECO:0000256" key="4">
    <source>
        <dbReference type="ARBA" id="ARBA00022691"/>
    </source>
</evidence>
<reference evidence="7 8" key="1">
    <citation type="submission" date="2020-08" db="EMBL/GenBank/DDBJ databases">
        <title>Genomic Encyclopedia of Type Strains, Phase IV (KMG-IV): sequencing the most valuable type-strain genomes for metagenomic binning, comparative biology and taxonomic classification.</title>
        <authorList>
            <person name="Goeker M."/>
        </authorList>
    </citation>
    <scope>NUCLEOTIDE SEQUENCE [LARGE SCALE GENOMIC DNA]</scope>
    <source>
        <strain evidence="7 8">YIM 65646</strain>
    </source>
</reference>
<gene>
    <name evidence="7" type="ORF">HNR73_006472</name>
</gene>
<keyword evidence="5" id="KW-0443">Lipid metabolism</keyword>
<dbReference type="EMBL" id="JACHGT010000017">
    <property type="protein sequence ID" value="MBB6038586.1"/>
    <property type="molecule type" value="Genomic_DNA"/>
</dbReference>
<name>A0A841FRA7_9ACTN</name>
<dbReference type="Gene3D" id="3.40.50.150">
    <property type="entry name" value="Vaccinia Virus protein VP39"/>
    <property type="match status" value="1"/>
</dbReference>
<keyword evidence="8" id="KW-1185">Reference proteome</keyword>
<evidence type="ECO:0000313" key="7">
    <source>
        <dbReference type="EMBL" id="MBB6038586.1"/>
    </source>
</evidence>
<comment type="caution">
    <text evidence="7">The sequence shown here is derived from an EMBL/GenBank/DDBJ whole genome shotgun (WGS) entry which is preliminary data.</text>
</comment>
<evidence type="ECO:0000256" key="2">
    <source>
        <dbReference type="ARBA" id="ARBA00022603"/>
    </source>
</evidence>
<evidence type="ECO:0000256" key="6">
    <source>
        <dbReference type="SAM" id="MobiDB-lite"/>
    </source>
</evidence>
<organism evidence="7 8">
    <name type="scientific">Phytomonospora endophytica</name>
    <dbReference type="NCBI Taxonomy" id="714109"/>
    <lineage>
        <taxon>Bacteria</taxon>
        <taxon>Bacillati</taxon>
        <taxon>Actinomycetota</taxon>
        <taxon>Actinomycetes</taxon>
        <taxon>Micromonosporales</taxon>
        <taxon>Micromonosporaceae</taxon>
        <taxon>Phytomonospora</taxon>
    </lineage>
</organism>
<dbReference type="Pfam" id="PF02353">
    <property type="entry name" value="CMAS"/>
    <property type="match status" value="1"/>
</dbReference>
<dbReference type="GO" id="GO:0008610">
    <property type="term" value="P:lipid biosynthetic process"/>
    <property type="evidence" value="ECO:0007669"/>
    <property type="project" value="InterPro"/>
</dbReference>
<dbReference type="InterPro" id="IPR003333">
    <property type="entry name" value="CMAS"/>
</dbReference>
<dbReference type="GO" id="GO:0008825">
    <property type="term" value="F:cyclopropane-fatty-acyl-phospholipid synthase activity"/>
    <property type="evidence" value="ECO:0007669"/>
    <property type="project" value="UniProtKB-EC"/>
</dbReference>
<sequence>MTLTTAPAAVPDRWPDPRHAPRAPVRAAIASALLRRTAQRFGFGVVLPGGHRFGAPGPAPVIRLRRPRAFLARVGTGGLIGFGESYQAGDWDSDDLPALLQALAAHAAEIVPAGLQWLRRFYVAAMPATQDNTRGNAARNISAHYDLSNALFGAFLDETLTYSAALFDTGTEDLAEAQRRKIDRLLDATEVHAGARVLEIGTGWGELAVRAARRGARVHTITLSREQLLGARERAERAGVADRITAELRDYRDLDTGRCHDAVLSVEMIEAVGERHWPHYFQTIDRLLAPCGIAGIQAITMADERLAATRNTYTWMHKYIFPGGLIPSMPAIARVLDAHTSLRVDSDLAFGGDYARTLAIWRKRFNEAAPALADRGFDEVFARTWNFYLAYSQAGFASRYLDVHQFTLRRKP</sequence>
<keyword evidence="3 7" id="KW-0808">Transferase</keyword>
<dbReference type="PANTHER" id="PTHR43667:SF2">
    <property type="entry name" value="FATTY ACID C-METHYL TRANSFERASE"/>
    <property type="match status" value="1"/>
</dbReference>
<dbReference type="AlphaFoldDB" id="A0A841FRA7"/>
<protein>
    <submittedName>
        <fullName evidence="7">Cyclopropane-fatty-acyl-phospholipid synthase</fullName>
        <ecNumber evidence="7">2.1.1.79</ecNumber>
    </submittedName>
</protein>
<dbReference type="InterPro" id="IPR050723">
    <property type="entry name" value="CFA/CMAS"/>
</dbReference>
<dbReference type="SUPFAM" id="SSF53335">
    <property type="entry name" value="S-adenosyl-L-methionine-dependent methyltransferases"/>
    <property type="match status" value="1"/>
</dbReference>
<keyword evidence="4" id="KW-0949">S-adenosyl-L-methionine</keyword>
<keyword evidence="2 7" id="KW-0489">Methyltransferase</keyword>
<dbReference type="RefSeq" id="WP_184791372.1">
    <property type="nucleotide sequence ID" value="NZ_BONT01000069.1"/>
</dbReference>
<feature type="region of interest" description="Disordered" evidence="6">
    <location>
        <begin position="1"/>
        <end position="21"/>
    </location>
</feature>
<dbReference type="PANTHER" id="PTHR43667">
    <property type="entry name" value="CYCLOPROPANE-FATTY-ACYL-PHOSPHOLIPID SYNTHASE"/>
    <property type="match status" value="1"/>
</dbReference>
<evidence type="ECO:0000256" key="5">
    <source>
        <dbReference type="ARBA" id="ARBA00023098"/>
    </source>
</evidence>
<dbReference type="GO" id="GO:0032259">
    <property type="term" value="P:methylation"/>
    <property type="evidence" value="ECO:0007669"/>
    <property type="project" value="UniProtKB-KW"/>
</dbReference>
<dbReference type="PIRSF" id="PIRSF003085">
    <property type="entry name" value="CMAS"/>
    <property type="match status" value="1"/>
</dbReference>
<dbReference type="InterPro" id="IPR029063">
    <property type="entry name" value="SAM-dependent_MTases_sf"/>
</dbReference>
<dbReference type="EC" id="2.1.1.79" evidence="7"/>
<evidence type="ECO:0000256" key="3">
    <source>
        <dbReference type="ARBA" id="ARBA00022679"/>
    </source>
</evidence>
<evidence type="ECO:0000256" key="1">
    <source>
        <dbReference type="ARBA" id="ARBA00010815"/>
    </source>
</evidence>
<proteinExistence type="inferred from homology"/>
<accession>A0A841FRA7</accession>
<evidence type="ECO:0000313" key="8">
    <source>
        <dbReference type="Proteomes" id="UP000548476"/>
    </source>
</evidence>
<dbReference type="CDD" id="cd02440">
    <property type="entry name" value="AdoMet_MTases"/>
    <property type="match status" value="1"/>
</dbReference>
<comment type="similarity">
    <text evidence="1">Belongs to the CFA/CMAS family.</text>
</comment>